<dbReference type="SUPFAM" id="SSF51735">
    <property type="entry name" value="NAD(P)-binding Rossmann-fold domains"/>
    <property type="match status" value="1"/>
</dbReference>
<reference evidence="3" key="1">
    <citation type="journal article" date="2019" name="Int. J. Syst. Evol. Microbiol.">
        <title>The Global Catalogue of Microorganisms (GCM) 10K type strain sequencing project: providing services to taxonomists for standard genome sequencing and annotation.</title>
        <authorList>
            <consortium name="The Broad Institute Genomics Platform"/>
            <consortium name="The Broad Institute Genome Sequencing Center for Infectious Disease"/>
            <person name="Wu L."/>
            <person name="Ma J."/>
        </authorList>
    </citation>
    <scope>NUCLEOTIDE SEQUENCE [LARGE SCALE GENOMIC DNA]</scope>
    <source>
        <strain evidence="3">JCM 17125</strain>
    </source>
</reference>
<organism evidence="2 3">
    <name type="scientific">Terrabacter ginsenosidimutans</name>
    <dbReference type="NCBI Taxonomy" id="490575"/>
    <lineage>
        <taxon>Bacteria</taxon>
        <taxon>Bacillati</taxon>
        <taxon>Actinomycetota</taxon>
        <taxon>Actinomycetes</taxon>
        <taxon>Micrococcales</taxon>
        <taxon>Intrasporangiaceae</taxon>
        <taxon>Terrabacter</taxon>
    </lineage>
</organism>
<dbReference type="InterPro" id="IPR051207">
    <property type="entry name" value="ComplexI_NDUFA9_subunit"/>
</dbReference>
<dbReference type="InterPro" id="IPR016040">
    <property type="entry name" value="NAD(P)-bd_dom"/>
</dbReference>
<dbReference type="EMBL" id="BAABDC010000007">
    <property type="protein sequence ID" value="GAA3716001.1"/>
    <property type="molecule type" value="Genomic_DNA"/>
</dbReference>
<sequence>MIAVIGGTGRLGRLVTARLAEEGEQVTVVARSAPQVRVPGAHFVAADLRDPSTLPAALDGADVIVAAAHGMDPGKGESPAEVDRDGNIGLIDVAKVRQADVVLVSVVDASADHPLELFRMKWAAEQHLRASGVPWTIVRASAFAEMWVEMLRQSAQDGKGPQVFGDGDNPINFVSVEDVAVAVARAATDATLRGQVIDVGGDDLTLNELAHLVRPETPPRHVPRVALHVMGQVARPVRPSLARLARTALVMDRANLRFDAAPSRTAYPWLPRTSVRELVHRAP</sequence>
<dbReference type="Pfam" id="PF13460">
    <property type="entry name" value="NAD_binding_10"/>
    <property type="match status" value="1"/>
</dbReference>
<dbReference type="Gene3D" id="3.40.50.720">
    <property type="entry name" value="NAD(P)-binding Rossmann-like Domain"/>
    <property type="match status" value="1"/>
</dbReference>
<feature type="domain" description="NAD(P)-binding" evidence="1">
    <location>
        <begin position="6"/>
        <end position="189"/>
    </location>
</feature>
<evidence type="ECO:0000313" key="2">
    <source>
        <dbReference type="EMBL" id="GAA3716001.1"/>
    </source>
</evidence>
<gene>
    <name evidence="2" type="ORF">GCM10022399_35760</name>
</gene>
<evidence type="ECO:0000313" key="3">
    <source>
        <dbReference type="Proteomes" id="UP001501468"/>
    </source>
</evidence>
<evidence type="ECO:0000259" key="1">
    <source>
        <dbReference type="Pfam" id="PF13460"/>
    </source>
</evidence>
<dbReference type="PANTHER" id="PTHR12126">
    <property type="entry name" value="NADH-UBIQUINONE OXIDOREDUCTASE 39 KDA SUBUNIT-RELATED"/>
    <property type="match status" value="1"/>
</dbReference>
<dbReference type="InterPro" id="IPR036291">
    <property type="entry name" value="NAD(P)-bd_dom_sf"/>
</dbReference>
<dbReference type="PANTHER" id="PTHR12126:SF11">
    <property type="entry name" value="NADH DEHYDROGENASE [UBIQUINONE] 1 ALPHA SUBCOMPLEX SUBUNIT 9, MITOCHONDRIAL"/>
    <property type="match status" value="1"/>
</dbReference>
<dbReference type="RefSeq" id="WP_344949777.1">
    <property type="nucleotide sequence ID" value="NZ_BAABDC010000007.1"/>
</dbReference>
<dbReference type="Proteomes" id="UP001501468">
    <property type="component" value="Unassembled WGS sequence"/>
</dbReference>
<comment type="caution">
    <text evidence="2">The sequence shown here is derived from an EMBL/GenBank/DDBJ whole genome shotgun (WGS) entry which is preliminary data.</text>
</comment>
<proteinExistence type="predicted"/>
<protein>
    <recommendedName>
        <fullName evidence="1">NAD(P)-binding domain-containing protein</fullName>
    </recommendedName>
</protein>
<keyword evidence="3" id="KW-1185">Reference proteome</keyword>
<accession>A0ABP7EEI2</accession>
<name>A0ABP7EEI2_9MICO</name>